<dbReference type="EMBL" id="UINC01017704">
    <property type="protein sequence ID" value="SVA73708.1"/>
    <property type="molecule type" value="Genomic_DNA"/>
</dbReference>
<proteinExistence type="predicted"/>
<reference evidence="1" key="1">
    <citation type="submission" date="2018-05" db="EMBL/GenBank/DDBJ databases">
        <authorList>
            <person name="Lanie J.A."/>
            <person name="Ng W.-L."/>
            <person name="Kazmierczak K.M."/>
            <person name="Andrzejewski T.M."/>
            <person name="Davidsen T.M."/>
            <person name="Wayne K.J."/>
            <person name="Tettelin H."/>
            <person name="Glass J.I."/>
            <person name="Rusch D."/>
            <person name="Podicherti R."/>
            <person name="Tsui H.-C.T."/>
            <person name="Winkler M.E."/>
        </authorList>
    </citation>
    <scope>NUCLEOTIDE SEQUENCE</scope>
</reference>
<name>A0A381Y9J8_9ZZZZ</name>
<organism evidence="1">
    <name type="scientific">marine metagenome</name>
    <dbReference type="NCBI Taxonomy" id="408172"/>
    <lineage>
        <taxon>unclassified sequences</taxon>
        <taxon>metagenomes</taxon>
        <taxon>ecological metagenomes</taxon>
    </lineage>
</organism>
<protein>
    <submittedName>
        <fullName evidence="1">Uncharacterized protein</fullName>
    </submittedName>
</protein>
<evidence type="ECO:0000313" key="1">
    <source>
        <dbReference type="EMBL" id="SVA73708.1"/>
    </source>
</evidence>
<dbReference type="AlphaFoldDB" id="A0A381Y9J8"/>
<accession>A0A381Y9J8</accession>
<gene>
    <name evidence="1" type="ORF">METZ01_LOCUS126562</name>
</gene>
<sequence length="70" mass="7818">MIFDRFVGPKKGSSVAQDARVQVRTPEGKHYDIMSVNLVENKILGARETHRIVISTHEETAKMGSPIKLV</sequence>